<sequence>MSSELFIAQTPYVKGPSKIFGEYLNANGESWYKIAQYDKMQPFFVSLVSASNFWLYASSNGGLSCGRVSAEHSVFPYYTVDKIHDEHPTTGPKTALIVEKDGKSYLWEPFVFHPSVYKTSRNLYKNMLGSMLKYEEVNEDLGLTFTYTWATADKFGIVRKCQLANNSNSKVRVRVLDGLQNIVAANTDGYLQDCMSNLLDAYKWNELVDEQVGVFCLYAKLSDRAEPLESLKATTVWHSGLPDPEILLSSTQLSKFLKGEPIHQETLMRGNRASFLVHSTFELNGHDVQNWVLVAEVDQTHSSISELQTTLANERATVASLLDADITAGAVALKKIIGAADGFQCLEDDATSTHHYANVMFNTMRGGIYDKGYIIDSADVKGFVKLRNAAVFKQYEAWLAELPASANYLEVLAKAQQTNDADLIRIFLEYIPVTFSRRHGDPSRPWNRFQIQLKDEEGNRILNYQGNWRDIFQNWEALTISFPYYFESIIAKFVNASTVDGYNPYIVNRTDGINWECPEPDHPHANIGYWGDHQIIYLLKLLEWCGKFQPGKLEANCDKDWFSYANVPYEIRPYDKIVENAKDTITFNWNKHKHIEALKKTMGADAKLVLTKDGKVVHVNLAEKLLVPLMAKASNFVIGGGIWLNTQRPEWNDANNAIVGFGLSMVTVYYMRRYVSFLLQLLKSLPTPTINLSEEVGVWLAGLTKVYADNVGLIAGDKDLSSHDRRQLLDALGVVASEYRWKIYENGFSGQKTAVKVADAVHFLDSLLLFIDYSIRKNKKTDGLYHAYNLLSLHPGKADIGYLYVMLEGQASALSSGLITSDSAAALFNHIYSSDLYRPDQHSFMLYPDRKLKGFMERNCIPEYRRDAAAVEFCLTNKLSRILYEDANGDLRFGATLANANDLKAAIQACANPSVQDHTAELLDIYEEVFVHRAFTGRSGTMFGFEGLGCIYWHMVAKVLLAAQEVTLDAIDRNDGCVGTLQKYYYEARAGIGFNKSPEVYGAFPCDPYSHTPKQAGAQQPGMTGQVKEEVLTRFGELGVRIVKGTILLQPKLLRRREFLQAPRVFEYVSYDGSLVQRTLQAGQLGFTYCQCPFIYTKGTKLSIVVKTSAKEIPVEGDTLPADVAFKIFSRSGEVLEVSVEVPDSVLLDF</sequence>
<reference evidence="1" key="1">
    <citation type="journal article" date="2016" name="BMC Genomics">
        <title>De novo assembly and comparative transcriptome analysis of Euglena gracilis in response to anaerobic conditions.</title>
        <authorList>
            <person name="Yoshida Y."/>
            <person name="Tomiyama T."/>
            <person name="Maruta T."/>
            <person name="Tomita M."/>
            <person name="Ishikawa T."/>
            <person name="Arakawa K."/>
        </authorList>
    </citation>
    <scope>NUCLEOTIDE SEQUENCE</scope>
</reference>
<dbReference type="EMBL" id="LC533843">
    <property type="protein sequence ID" value="BCB67683.1"/>
    <property type="molecule type" value="mRNA"/>
</dbReference>
<reference evidence="1" key="2">
    <citation type="submission" date="2020-03" db="EMBL/GenBank/DDBJ databases">
        <title>Identification of glucanases and phosphorylases involved in hypoxic paramylon degradation in Euglena gracilis.</title>
        <authorList>
            <person name="Tanaka Y."/>
            <person name="Goto K."/>
            <person name="Nishino K."/>
            <person name="Ogawa T."/>
            <person name="Maruta T."/>
            <person name="Ishikawa T."/>
        </authorList>
    </citation>
    <scope>NUCLEOTIDE SEQUENCE</scope>
</reference>
<proteinExistence type="evidence at transcript level"/>
<name>A0A8D4WZD9_EUGGR</name>
<dbReference type="AlphaFoldDB" id="A0A8D4WZD9"/>
<gene>
    <name evidence="1" type="primary">LDP1</name>
</gene>
<protein>
    <submittedName>
        <fullName evidence="1">Beta-1,3-glucan phosphorylase</fullName>
    </submittedName>
</protein>
<evidence type="ECO:0000313" key="1">
    <source>
        <dbReference type="EMBL" id="BCB67683.1"/>
    </source>
</evidence>
<accession>A0A8D4WZD9</accession>
<organism evidence="1">
    <name type="scientific">Euglena gracilis</name>
    <dbReference type="NCBI Taxonomy" id="3039"/>
    <lineage>
        <taxon>Eukaryota</taxon>
        <taxon>Discoba</taxon>
        <taxon>Euglenozoa</taxon>
        <taxon>Euglenida</taxon>
        <taxon>Spirocuta</taxon>
        <taxon>Euglenophyceae</taxon>
        <taxon>Euglenales</taxon>
        <taxon>Euglenaceae</taxon>
        <taxon>Euglena</taxon>
    </lineage>
</organism>